<accession>A0A0C3BH21</accession>
<keyword evidence="3" id="KW-1185">Reference proteome</keyword>
<dbReference type="Proteomes" id="UP000054097">
    <property type="component" value="Unassembled WGS sequence"/>
</dbReference>
<dbReference type="HOGENOM" id="CLU_1788002_0_0_1"/>
<evidence type="ECO:0000313" key="3">
    <source>
        <dbReference type="Proteomes" id="UP000054097"/>
    </source>
</evidence>
<dbReference type="EMBL" id="KN824283">
    <property type="protein sequence ID" value="KIM30766.1"/>
    <property type="molecule type" value="Genomic_DNA"/>
</dbReference>
<dbReference type="AlphaFoldDB" id="A0A0C3BH21"/>
<sequence>MHQDSHESISRDLREKDPGPLRVSSLEDDALLLHSLKDNYGAGDLVQCAPSSGHRLDHPEAMPDSRIVYSTKAYETANPGSSSKIMSHVLLLPEQQFPQLNREISAELCPYGGYGIAGDVKPRNFHPQTVKRPVYECNVGLGESR</sequence>
<protein>
    <submittedName>
        <fullName evidence="2">Uncharacterized protein</fullName>
    </submittedName>
</protein>
<gene>
    <name evidence="2" type="ORF">M408DRAFT_327750</name>
</gene>
<evidence type="ECO:0000313" key="2">
    <source>
        <dbReference type="EMBL" id="KIM30766.1"/>
    </source>
</evidence>
<organism evidence="2 3">
    <name type="scientific">Serendipita vermifera MAFF 305830</name>
    <dbReference type="NCBI Taxonomy" id="933852"/>
    <lineage>
        <taxon>Eukaryota</taxon>
        <taxon>Fungi</taxon>
        <taxon>Dikarya</taxon>
        <taxon>Basidiomycota</taxon>
        <taxon>Agaricomycotina</taxon>
        <taxon>Agaricomycetes</taxon>
        <taxon>Sebacinales</taxon>
        <taxon>Serendipitaceae</taxon>
        <taxon>Serendipita</taxon>
    </lineage>
</organism>
<proteinExistence type="predicted"/>
<feature type="region of interest" description="Disordered" evidence="1">
    <location>
        <begin position="1"/>
        <end position="22"/>
    </location>
</feature>
<evidence type="ECO:0000256" key="1">
    <source>
        <dbReference type="SAM" id="MobiDB-lite"/>
    </source>
</evidence>
<feature type="compositionally biased region" description="Basic and acidic residues" evidence="1">
    <location>
        <begin position="1"/>
        <end position="19"/>
    </location>
</feature>
<name>A0A0C3BH21_SERVB</name>
<reference evidence="3" key="2">
    <citation type="submission" date="2015-01" db="EMBL/GenBank/DDBJ databases">
        <title>Evolutionary Origins and Diversification of the Mycorrhizal Mutualists.</title>
        <authorList>
            <consortium name="DOE Joint Genome Institute"/>
            <consortium name="Mycorrhizal Genomics Consortium"/>
            <person name="Kohler A."/>
            <person name="Kuo A."/>
            <person name="Nagy L.G."/>
            <person name="Floudas D."/>
            <person name="Copeland A."/>
            <person name="Barry K.W."/>
            <person name="Cichocki N."/>
            <person name="Veneault-Fourrey C."/>
            <person name="LaButti K."/>
            <person name="Lindquist E.A."/>
            <person name="Lipzen A."/>
            <person name="Lundell T."/>
            <person name="Morin E."/>
            <person name="Murat C."/>
            <person name="Riley R."/>
            <person name="Ohm R."/>
            <person name="Sun H."/>
            <person name="Tunlid A."/>
            <person name="Henrissat B."/>
            <person name="Grigoriev I.V."/>
            <person name="Hibbett D.S."/>
            <person name="Martin F."/>
        </authorList>
    </citation>
    <scope>NUCLEOTIDE SEQUENCE [LARGE SCALE GENOMIC DNA]</scope>
    <source>
        <strain evidence="3">MAFF 305830</strain>
    </source>
</reference>
<reference evidence="2 3" key="1">
    <citation type="submission" date="2014-04" db="EMBL/GenBank/DDBJ databases">
        <authorList>
            <consortium name="DOE Joint Genome Institute"/>
            <person name="Kuo A."/>
            <person name="Zuccaro A."/>
            <person name="Kohler A."/>
            <person name="Nagy L.G."/>
            <person name="Floudas D."/>
            <person name="Copeland A."/>
            <person name="Barry K.W."/>
            <person name="Cichocki N."/>
            <person name="Veneault-Fourrey C."/>
            <person name="LaButti K."/>
            <person name="Lindquist E.A."/>
            <person name="Lipzen A."/>
            <person name="Lundell T."/>
            <person name="Morin E."/>
            <person name="Murat C."/>
            <person name="Sun H."/>
            <person name="Tunlid A."/>
            <person name="Henrissat B."/>
            <person name="Grigoriev I.V."/>
            <person name="Hibbett D.S."/>
            <person name="Martin F."/>
            <person name="Nordberg H.P."/>
            <person name="Cantor M.N."/>
            <person name="Hua S.X."/>
        </authorList>
    </citation>
    <scope>NUCLEOTIDE SEQUENCE [LARGE SCALE GENOMIC DNA]</scope>
    <source>
        <strain evidence="2 3">MAFF 305830</strain>
    </source>
</reference>